<evidence type="ECO:0000256" key="3">
    <source>
        <dbReference type="HAMAP-Rule" id="MF_01805"/>
    </source>
</evidence>
<keyword evidence="3" id="KW-0132">Cell division</keyword>
<evidence type="ECO:0000313" key="5">
    <source>
        <dbReference type="Proteomes" id="UP001519306"/>
    </source>
</evidence>
<dbReference type="RefSeq" id="WP_210060293.1">
    <property type="nucleotide sequence ID" value="NZ_JAGGLJ010000004.1"/>
</dbReference>
<proteinExistence type="inferred from homology"/>
<comment type="similarity">
    <text evidence="3">Belongs to the ScpA family.</text>
</comment>
<sequence>MEYRVNLKIYEGPMDLLIDLIKKNEIDIYDIPIHIITEQFLEYIKEANKINLELTSEFILMASTLIEIKSKMLLPKIKISEEEEDDEEDPRDSLVQKILEYEKYKDISEILKESHNYEAKAFYKLQEDFTNIDDIDLLKNCDVNSLAKSFKNIINKLKSENIIAEIKQESFSIEEATSVLKNKIGKTGKILFTDLLSESPIIEEIISFFLSVLELVKVGYIKAYQEDDYQDIKLLIREENSFE</sequence>
<dbReference type="PANTHER" id="PTHR33969">
    <property type="entry name" value="SEGREGATION AND CONDENSATION PROTEIN A"/>
    <property type="match status" value="1"/>
</dbReference>
<name>A0ABS4KB36_9FIRM</name>
<comment type="subcellular location">
    <subcellularLocation>
        <location evidence="3">Cytoplasm</location>
    </subcellularLocation>
    <text evidence="3">Associated with two foci at the outer edges of the nucleoid region in young cells, and at four foci within both cell halves in older cells.</text>
</comment>
<keyword evidence="1 3" id="KW-0159">Chromosome partition</keyword>
<keyword evidence="3" id="KW-0131">Cell cycle</keyword>
<dbReference type="HAMAP" id="MF_01805">
    <property type="entry name" value="ScpA"/>
    <property type="match status" value="1"/>
</dbReference>
<dbReference type="Proteomes" id="UP001519306">
    <property type="component" value="Unassembled WGS sequence"/>
</dbReference>
<gene>
    <name evidence="3" type="primary">scpA</name>
    <name evidence="4" type="ORF">J2Z71_000512</name>
</gene>
<protein>
    <recommendedName>
        <fullName evidence="2 3">Segregation and condensation protein A</fullName>
    </recommendedName>
</protein>
<dbReference type="EMBL" id="JAGGLJ010000004">
    <property type="protein sequence ID" value="MBP2024987.1"/>
    <property type="molecule type" value="Genomic_DNA"/>
</dbReference>
<dbReference type="Pfam" id="PF02616">
    <property type="entry name" value="SMC_ScpA"/>
    <property type="match status" value="1"/>
</dbReference>
<evidence type="ECO:0000313" key="4">
    <source>
        <dbReference type="EMBL" id="MBP2024987.1"/>
    </source>
</evidence>
<organism evidence="4 5">
    <name type="scientific">Peptoniphilus stercorisuis</name>
    <dbReference type="NCBI Taxonomy" id="1436965"/>
    <lineage>
        <taxon>Bacteria</taxon>
        <taxon>Bacillati</taxon>
        <taxon>Bacillota</taxon>
        <taxon>Tissierellia</taxon>
        <taxon>Tissierellales</taxon>
        <taxon>Peptoniphilaceae</taxon>
        <taxon>Peptoniphilus</taxon>
    </lineage>
</organism>
<accession>A0ABS4KB36</accession>
<dbReference type="PANTHER" id="PTHR33969:SF2">
    <property type="entry name" value="SEGREGATION AND CONDENSATION PROTEIN A"/>
    <property type="match status" value="1"/>
</dbReference>
<keyword evidence="3" id="KW-0963">Cytoplasm</keyword>
<dbReference type="Gene3D" id="1.10.10.580">
    <property type="entry name" value="Structural maintenance of chromosome 1. Chain E"/>
    <property type="match status" value="1"/>
</dbReference>
<dbReference type="Gene3D" id="6.10.250.2410">
    <property type="match status" value="1"/>
</dbReference>
<evidence type="ECO:0000256" key="2">
    <source>
        <dbReference type="ARBA" id="ARBA00044777"/>
    </source>
</evidence>
<comment type="function">
    <text evidence="3">Participates in chromosomal partition during cell division. May act via the formation of a condensin-like complex containing Smc and ScpB that pull DNA away from mid-cell into both cell halves.</text>
</comment>
<reference evidence="4 5" key="1">
    <citation type="submission" date="2021-03" db="EMBL/GenBank/DDBJ databases">
        <title>Genomic Encyclopedia of Type Strains, Phase IV (KMG-IV): sequencing the most valuable type-strain genomes for metagenomic binning, comparative biology and taxonomic classification.</title>
        <authorList>
            <person name="Goeker M."/>
        </authorList>
    </citation>
    <scope>NUCLEOTIDE SEQUENCE [LARGE SCALE GENOMIC DNA]</scope>
    <source>
        <strain evidence="4 5">DSM 27563</strain>
    </source>
</reference>
<comment type="caution">
    <text evidence="4">The sequence shown here is derived from an EMBL/GenBank/DDBJ whole genome shotgun (WGS) entry which is preliminary data.</text>
</comment>
<dbReference type="InterPro" id="IPR003768">
    <property type="entry name" value="ScpA"/>
</dbReference>
<evidence type="ECO:0000256" key="1">
    <source>
        <dbReference type="ARBA" id="ARBA00022829"/>
    </source>
</evidence>
<keyword evidence="5" id="KW-1185">Reference proteome</keyword>
<comment type="subunit">
    <text evidence="3">Component of a cohesin-like complex composed of ScpA, ScpB and the Smc homodimer, in which ScpA and ScpB bind to the head domain of Smc. The presence of the three proteins is required for the association of the complex with DNA.</text>
</comment>
<dbReference type="InterPro" id="IPR023093">
    <property type="entry name" value="ScpA-like_C"/>
</dbReference>